<evidence type="ECO:0000256" key="2">
    <source>
        <dbReference type="SAM" id="Phobius"/>
    </source>
</evidence>
<dbReference type="EMBL" id="CP073100">
    <property type="protein sequence ID" value="QUE51807.1"/>
    <property type="molecule type" value="Genomic_DNA"/>
</dbReference>
<keyword evidence="2" id="KW-0472">Membrane</keyword>
<dbReference type="KEGG" id="lamb:KBB96_02695"/>
<feature type="region of interest" description="Disordered" evidence="1">
    <location>
        <begin position="182"/>
        <end position="203"/>
    </location>
</feature>
<dbReference type="RefSeq" id="WP_211631998.1">
    <property type="nucleotide sequence ID" value="NZ_CP073100.1"/>
</dbReference>
<evidence type="ECO:0000313" key="3">
    <source>
        <dbReference type="EMBL" id="QUE51807.1"/>
    </source>
</evidence>
<sequence length="203" mass="21290">MFPLGLNPLPISRPEGEIPESAGWDDFVSSDAVRQVLSGACSGRLAVSSLDFGLSSNDDDFAAVALIAPQMEPEPRVFVPVVWPEAVAAEAAFSRRIFTPVFDPVGTRATPPAVPSWDGIEAGLAARAGYRWWIPGIVGVAATFVLSAVLFLFSQQSGLPHGAIETRAPIPALPAVKAADATAEARGDQGKEPSVAVTDWTNP</sequence>
<keyword evidence="2" id="KW-0812">Transmembrane</keyword>
<reference evidence="3" key="1">
    <citation type="submission" date="2021-04" db="EMBL/GenBank/DDBJ databases">
        <title>Luteolibacter sp. 32A isolated from the skin of an Anderson's salamander (Ambystoma andersonii).</title>
        <authorList>
            <person name="Spergser J."/>
            <person name="Busse H.-J."/>
        </authorList>
    </citation>
    <scope>NUCLEOTIDE SEQUENCE</scope>
    <source>
        <strain evidence="3">32A</strain>
    </source>
</reference>
<keyword evidence="2" id="KW-1133">Transmembrane helix</keyword>
<gene>
    <name evidence="3" type="ORF">KBB96_02695</name>
</gene>
<evidence type="ECO:0000313" key="4">
    <source>
        <dbReference type="Proteomes" id="UP000676169"/>
    </source>
</evidence>
<accession>A0A975PFU6</accession>
<dbReference type="Proteomes" id="UP000676169">
    <property type="component" value="Chromosome"/>
</dbReference>
<proteinExistence type="predicted"/>
<dbReference type="AlphaFoldDB" id="A0A975PFU6"/>
<name>A0A975PFU6_9BACT</name>
<protein>
    <submittedName>
        <fullName evidence="3">Uncharacterized protein</fullName>
    </submittedName>
</protein>
<organism evidence="3 4">
    <name type="scientific">Luteolibacter ambystomatis</name>
    <dbReference type="NCBI Taxonomy" id="2824561"/>
    <lineage>
        <taxon>Bacteria</taxon>
        <taxon>Pseudomonadati</taxon>
        <taxon>Verrucomicrobiota</taxon>
        <taxon>Verrucomicrobiia</taxon>
        <taxon>Verrucomicrobiales</taxon>
        <taxon>Verrucomicrobiaceae</taxon>
        <taxon>Luteolibacter</taxon>
    </lineage>
</organism>
<feature type="transmembrane region" description="Helical" evidence="2">
    <location>
        <begin position="132"/>
        <end position="153"/>
    </location>
</feature>
<keyword evidence="4" id="KW-1185">Reference proteome</keyword>
<evidence type="ECO:0000256" key="1">
    <source>
        <dbReference type="SAM" id="MobiDB-lite"/>
    </source>
</evidence>